<sequence length="87" mass="9767">MTKLTRSTSFFVSFWPETWTISLFAKKLASAGVSVTRESLDEQISAGDFQFILLLQLASLDRIPGFERFVDDCDLAEASLRSQGLMK</sequence>
<name>G3A1K6_9RALS</name>
<accession>G3A1K6</accession>
<dbReference type="EMBL" id="FR854086">
    <property type="protein sequence ID" value="CCA85106.1"/>
    <property type="molecule type" value="Genomic_DNA"/>
</dbReference>
<protein>
    <submittedName>
        <fullName evidence="1">Uncharacterized protein</fullName>
    </submittedName>
</protein>
<evidence type="ECO:0000313" key="1">
    <source>
        <dbReference type="EMBL" id="CCA85106.1"/>
    </source>
</evidence>
<dbReference type="AlphaFoldDB" id="G3A1K6"/>
<proteinExistence type="predicted"/>
<dbReference type="RefSeq" id="WP_275793967.1">
    <property type="nucleotide sequence ID" value="NZ_CP115944.1"/>
</dbReference>
<organism evidence="1">
    <name type="scientific">Ralstonia syzygii R24</name>
    <dbReference type="NCBI Taxonomy" id="907261"/>
    <lineage>
        <taxon>Bacteria</taxon>
        <taxon>Pseudomonadati</taxon>
        <taxon>Pseudomonadota</taxon>
        <taxon>Betaproteobacteria</taxon>
        <taxon>Burkholderiales</taxon>
        <taxon>Burkholderiaceae</taxon>
        <taxon>Ralstonia</taxon>
        <taxon>Ralstonia solanacearum species complex</taxon>
    </lineage>
</organism>
<reference evidence="1" key="1">
    <citation type="journal article" date="2011" name="PLoS ONE">
        <title>Ralstonia syzygii, the Blood Disease Bacterium and some Asian R. solanacearum strains form a single genomic species despite divergent lifestyles.</title>
        <authorList>
            <person name="Remenant B."/>
            <person name="de Cambiaire J.C."/>
            <person name="Cellier G."/>
            <person name="Jacobs J.M."/>
            <person name="Mangenot S."/>
            <person name="Barbe V."/>
            <person name="Lajus A."/>
            <person name="Vallenet D."/>
            <person name="Medigue C."/>
            <person name="Fegan M."/>
            <person name="Allen C."/>
            <person name="Prior P."/>
        </authorList>
    </citation>
    <scope>NUCLEOTIDE SEQUENCE</scope>
    <source>
        <strain evidence="1">R24</strain>
    </source>
</reference>
<gene>
    <name evidence="1" type="ORF">RALSY_11101</name>
</gene>
<reference evidence="1" key="2">
    <citation type="submission" date="2011-04" db="EMBL/GenBank/DDBJ databases">
        <authorList>
            <person name="Genoscope - CEA"/>
        </authorList>
    </citation>
    <scope>NUCLEOTIDE SEQUENCE</scope>
    <source>
        <strain evidence="1">R24</strain>
    </source>
</reference>